<dbReference type="CDD" id="cd04591">
    <property type="entry name" value="CBS_pair_voltage-gated_CLC_euk_bac"/>
    <property type="match status" value="1"/>
</dbReference>
<feature type="domain" description="CBS" evidence="12">
    <location>
        <begin position="607"/>
        <end position="667"/>
    </location>
</feature>
<organism evidence="13 14">
    <name type="scientific">Clavelina lepadiformis</name>
    <name type="common">Light-bulb sea squirt</name>
    <name type="synonym">Ascidia lepadiformis</name>
    <dbReference type="NCBI Taxonomy" id="159417"/>
    <lineage>
        <taxon>Eukaryota</taxon>
        <taxon>Metazoa</taxon>
        <taxon>Chordata</taxon>
        <taxon>Tunicata</taxon>
        <taxon>Ascidiacea</taxon>
        <taxon>Aplousobranchia</taxon>
        <taxon>Clavelinidae</taxon>
        <taxon>Clavelina</taxon>
    </lineage>
</organism>
<keyword evidence="9 11" id="KW-0868">Chloride</keyword>
<keyword evidence="8 11" id="KW-0472">Membrane</keyword>
<dbReference type="InterPro" id="IPR046342">
    <property type="entry name" value="CBS_dom_sf"/>
</dbReference>
<evidence type="ECO:0000313" key="14">
    <source>
        <dbReference type="Proteomes" id="UP001642483"/>
    </source>
</evidence>
<feature type="transmembrane region" description="Helical" evidence="11">
    <location>
        <begin position="553"/>
        <end position="570"/>
    </location>
</feature>
<dbReference type="InterPro" id="IPR014743">
    <property type="entry name" value="Cl-channel_core"/>
</dbReference>
<dbReference type="InterPro" id="IPR001807">
    <property type="entry name" value="ClC"/>
</dbReference>
<dbReference type="Pfam" id="PF00571">
    <property type="entry name" value="CBS"/>
    <property type="match status" value="2"/>
</dbReference>
<evidence type="ECO:0000313" key="13">
    <source>
        <dbReference type="EMBL" id="CAK8673058.1"/>
    </source>
</evidence>
<dbReference type="SMART" id="SM00116">
    <property type="entry name" value="CBS"/>
    <property type="match status" value="2"/>
</dbReference>
<feature type="transmembrane region" description="Helical" evidence="11">
    <location>
        <begin position="460"/>
        <end position="482"/>
    </location>
</feature>
<feature type="transmembrane region" description="Helical" evidence="11">
    <location>
        <begin position="206"/>
        <end position="224"/>
    </location>
</feature>
<sequence>MDTRGDLSPLLSNDEDDEVMISSIGNHSEASCRFLSTPNRRTSDGLFENGDSGIEALVSDTDESVRPKKTADYEALDYDTIENELYYAEETKMSHRQWKCIQIQRWLICVLIGITTGLVAVIINISIIQLTELKMKIVTQAIEKCVKSACLYQPLLIWITINAGLVMIAALLTVFVAPVAAGSGIPQIKCFLNGVKVPNVVRLKTFFTKVVGIIASVSGGLAVGKEGPMIHAGAVLAAGISQGRSITFKLTFPLFEYFRNDREKRDFVCAGAAAGVAAAFGAPVGGVLFSLEEASSFWNQALTWRIFLCSILSSYSLNFFMSLYHHHGGDLAYPGLINFGKFEGTYEGFELPIFFFMGVIGGLLGALFNAINHKITIFRNKYVTIRFLKVVEVIIVSVVSATIAFMMMFLSAQCNPLGQDINVDLQFLCEDGQYNTMASLFFTPPEDSVKSLFHDPLGSFQPLTIIIFVLPYFFVACWTYGLQVPSGLFIPALLIGAAWGRLIGICMNAICPDCLWSQDVAKYALIGAAAQLGGTVRMTISLTVILIEATGNISYSLPLMTVLMIAKWVGDFFNQGIYDKHVHLAKVPILEWEPPPLSINIHAREVMGTPAVTVREVCLVKDICRVLSDPHNCHSGYPVTNEEGKFRGFVLRSQLLILLKHKVFMERSGPDDRLELAVFRDSYPRYFPLSIVNVSEDEQRCHIDIRPYLNPAPYTISERASLPRIFRLFRALGLRHLVVVNDNFEVVGIVTRKDIWKWGHHGKS</sequence>
<feature type="transmembrane region" description="Helical" evidence="11">
    <location>
        <begin position="267"/>
        <end position="290"/>
    </location>
</feature>
<keyword evidence="3 11" id="KW-0812">Transmembrane</keyword>
<evidence type="ECO:0000256" key="7">
    <source>
        <dbReference type="ARBA" id="ARBA00023122"/>
    </source>
</evidence>
<keyword evidence="2 11" id="KW-0813">Transport</keyword>
<dbReference type="Gene3D" id="3.10.580.10">
    <property type="entry name" value="CBS-domain"/>
    <property type="match status" value="1"/>
</dbReference>
<dbReference type="SUPFAM" id="SSF81340">
    <property type="entry name" value="Clc chloride channel"/>
    <property type="match status" value="1"/>
</dbReference>
<feature type="transmembrane region" description="Helical" evidence="11">
    <location>
        <begin position="488"/>
        <end position="511"/>
    </location>
</feature>
<dbReference type="Pfam" id="PF00654">
    <property type="entry name" value="Voltage_CLC"/>
    <property type="match status" value="1"/>
</dbReference>
<comment type="caution">
    <text evidence="13">The sequence shown here is derived from an EMBL/GenBank/DDBJ whole genome shotgun (WGS) entry which is preliminary data.</text>
</comment>
<dbReference type="Proteomes" id="UP001642483">
    <property type="component" value="Unassembled WGS sequence"/>
</dbReference>
<reference evidence="13 14" key="1">
    <citation type="submission" date="2024-02" db="EMBL/GenBank/DDBJ databases">
        <authorList>
            <person name="Daric V."/>
            <person name="Darras S."/>
        </authorList>
    </citation>
    <scope>NUCLEOTIDE SEQUENCE [LARGE SCALE GENOMIC DNA]</scope>
</reference>
<dbReference type="EMBL" id="CAWYQH010000002">
    <property type="protein sequence ID" value="CAK8673058.1"/>
    <property type="molecule type" value="Genomic_DNA"/>
</dbReference>
<dbReference type="PRINTS" id="PR00762">
    <property type="entry name" value="CLCHANNEL"/>
</dbReference>
<evidence type="ECO:0000256" key="11">
    <source>
        <dbReference type="RuleBase" id="RU361221"/>
    </source>
</evidence>
<evidence type="ECO:0000256" key="8">
    <source>
        <dbReference type="ARBA" id="ARBA00023136"/>
    </source>
</evidence>
<accession>A0ABP0EZZ3</accession>
<evidence type="ECO:0000256" key="5">
    <source>
        <dbReference type="ARBA" id="ARBA00022989"/>
    </source>
</evidence>
<feature type="transmembrane region" description="Helical" evidence="11">
    <location>
        <begin position="302"/>
        <end position="321"/>
    </location>
</feature>
<dbReference type="SUPFAM" id="SSF54631">
    <property type="entry name" value="CBS-domain pair"/>
    <property type="match status" value="1"/>
</dbReference>
<dbReference type="PANTHER" id="PTHR11689">
    <property type="entry name" value="CHLORIDE CHANNEL PROTEIN CLC FAMILY MEMBER"/>
    <property type="match status" value="1"/>
</dbReference>
<protein>
    <recommendedName>
        <fullName evidence="11">Chloride channel protein</fullName>
    </recommendedName>
</protein>
<evidence type="ECO:0000256" key="4">
    <source>
        <dbReference type="ARBA" id="ARBA00022737"/>
    </source>
</evidence>
<feature type="transmembrane region" description="Helical" evidence="11">
    <location>
        <begin position="523"/>
        <end position="547"/>
    </location>
</feature>
<feature type="transmembrane region" description="Helical" evidence="11">
    <location>
        <begin position="156"/>
        <end position="185"/>
    </location>
</feature>
<feature type="transmembrane region" description="Helical" evidence="11">
    <location>
        <begin position="106"/>
        <end position="128"/>
    </location>
</feature>
<evidence type="ECO:0000259" key="12">
    <source>
        <dbReference type="PROSITE" id="PS51371"/>
    </source>
</evidence>
<keyword evidence="6 11" id="KW-0406">Ion transport</keyword>
<feature type="transmembrane region" description="Helical" evidence="11">
    <location>
        <begin position="351"/>
        <end position="371"/>
    </location>
</feature>
<dbReference type="PROSITE" id="PS51371">
    <property type="entry name" value="CBS"/>
    <property type="match status" value="2"/>
</dbReference>
<proteinExistence type="inferred from homology"/>
<evidence type="ECO:0000256" key="10">
    <source>
        <dbReference type="PROSITE-ProRule" id="PRU00703"/>
    </source>
</evidence>
<name>A0ABP0EZZ3_CLALP</name>
<dbReference type="PANTHER" id="PTHR11689:SF136">
    <property type="entry name" value="H(+)_CL(-) EXCHANGE TRANSPORTER 7"/>
    <property type="match status" value="1"/>
</dbReference>
<gene>
    <name evidence="13" type="ORF">CVLEPA_LOCUS2846</name>
</gene>
<evidence type="ECO:0000256" key="9">
    <source>
        <dbReference type="ARBA" id="ARBA00023214"/>
    </source>
</evidence>
<keyword evidence="4" id="KW-0677">Repeat</keyword>
<comment type="similarity">
    <text evidence="11">Belongs to the chloride channel (TC 2.A.49) family.</text>
</comment>
<dbReference type="InterPro" id="IPR000644">
    <property type="entry name" value="CBS_dom"/>
</dbReference>
<evidence type="ECO:0000256" key="2">
    <source>
        <dbReference type="ARBA" id="ARBA00022448"/>
    </source>
</evidence>
<keyword evidence="5 11" id="KW-1133">Transmembrane helix</keyword>
<dbReference type="Gene3D" id="1.10.3080.10">
    <property type="entry name" value="Clc chloride channel"/>
    <property type="match status" value="1"/>
</dbReference>
<comment type="subcellular location">
    <subcellularLocation>
        <location evidence="1 11">Membrane</location>
        <topology evidence="1 11">Multi-pass membrane protein</topology>
    </subcellularLocation>
</comment>
<keyword evidence="7 10" id="KW-0129">CBS domain</keyword>
<keyword evidence="14" id="KW-1185">Reference proteome</keyword>
<evidence type="ECO:0000256" key="6">
    <source>
        <dbReference type="ARBA" id="ARBA00023065"/>
    </source>
</evidence>
<dbReference type="InterPro" id="IPR051280">
    <property type="entry name" value="Cl-channel/antiporter"/>
</dbReference>
<evidence type="ECO:0000256" key="1">
    <source>
        <dbReference type="ARBA" id="ARBA00004141"/>
    </source>
</evidence>
<evidence type="ECO:0000256" key="3">
    <source>
        <dbReference type="ARBA" id="ARBA00022692"/>
    </source>
</evidence>
<feature type="domain" description="CBS" evidence="12">
    <location>
        <begin position="709"/>
        <end position="764"/>
    </location>
</feature>
<feature type="transmembrane region" description="Helical" evidence="11">
    <location>
        <begin position="391"/>
        <end position="410"/>
    </location>
</feature>